<dbReference type="EMBL" id="QUSF01000003">
    <property type="protein sequence ID" value="RLW11168.1"/>
    <property type="molecule type" value="Genomic_DNA"/>
</dbReference>
<name>A0A3L8SYJ6_CHLGU</name>
<dbReference type="PANTHER" id="PTHR23282">
    <property type="entry name" value="APICAL ENDOSOMAL GLYCOPROTEIN PRECURSOR"/>
    <property type="match status" value="1"/>
</dbReference>
<dbReference type="CDD" id="cd06263">
    <property type="entry name" value="MAM"/>
    <property type="match status" value="1"/>
</dbReference>
<dbReference type="InterPro" id="IPR051560">
    <property type="entry name" value="MAM_domain-containing"/>
</dbReference>
<proteinExistence type="predicted"/>
<dbReference type="PROSITE" id="PS50060">
    <property type="entry name" value="MAM_2"/>
    <property type="match status" value="1"/>
</dbReference>
<dbReference type="GO" id="GO:0016020">
    <property type="term" value="C:membrane"/>
    <property type="evidence" value="ECO:0007669"/>
    <property type="project" value="InterPro"/>
</dbReference>
<comment type="caution">
    <text evidence="2">The sequence shown here is derived from an EMBL/GenBank/DDBJ whole genome shotgun (WGS) entry which is preliminary data.</text>
</comment>
<feature type="domain" description="MAM" evidence="1">
    <location>
        <begin position="42"/>
        <end position="199"/>
    </location>
</feature>
<dbReference type="OrthoDB" id="9115384at2759"/>
<dbReference type="InterPro" id="IPR013320">
    <property type="entry name" value="ConA-like_dom_sf"/>
</dbReference>
<sequence>MALLLHLEQCASPEAALQTAVMRNKTRVSAPSLMLVTGSSWNNCDFETNLCKLLPEFNLQPGWIRRNGQSGMGPPYFDHNGNESAYFLSLSSEMQSTSADLRTSIFLPTDKEQLCQIRFHYWVSQMSKALMVGLQKLSEDTVTNIWQVSGELRNQWNINTITINSTEKFEVIFSGMVETQGEGESVAIDDITFSEGCSVAHVPQISVFELGVCEWHSDQPAEPAQGAWLQTGHKIASCSFLEDSSKNTEGHFEWLETNDKTLYERAHLNRSMCHCSSKTCHFQFHYSMADSNVLKAVLLMNQEEHVLWETNIMTKKEWVKVNIQLPTGLENIK</sequence>
<dbReference type="SUPFAM" id="SSF49899">
    <property type="entry name" value="Concanavalin A-like lectins/glucanases"/>
    <property type="match status" value="2"/>
</dbReference>
<dbReference type="Pfam" id="PF00629">
    <property type="entry name" value="MAM"/>
    <property type="match status" value="2"/>
</dbReference>
<dbReference type="Gene3D" id="2.60.120.200">
    <property type="match status" value="2"/>
</dbReference>
<dbReference type="InterPro" id="IPR000998">
    <property type="entry name" value="MAM_dom"/>
</dbReference>
<feature type="non-terminal residue" evidence="2">
    <location>
        <position position="333"/>
    </location>
</feature>
<gene>
    <name evidence="2" type="ORF">DV515_00001456</name>
</gene>
<keyword evidence="3" id="KW-1185">Reference proteome</keyword>
<dbReference type="PANTHER" id="PTHR23282:SF101">
    <property type="entry name" value="MAM DOMAIN-CONTAINING PROTEIN"/>
    <property type="match status" value="1"/>
</dbReference>
<dbReference type="AlphaFoldDB" id="A0A3L8SYJ6"/>
<dbReference type="Proteomes" id="UP000276834">
    <property type="component" value="Unassembled WGS sequence"/>
</dbReference>
<dbReference type="SMART" id="SM00137">
    <property type="entry name" value="MAM"/>
    <property type="match status" value="1"/>
</dbReference>
<protein>
    <recommendedName>
        <fullName evidence="1">MAM domain-containing protein</fullName>
    </recommendedName>
</protein>
<evidence type="ECO:0000313" key="2">
    <source>
        <dbReference type="EMBL" id="RLW11168.1"/>
    </source>
</evidence>
<evidence type="ECO:0000259" key="1">
    <source>
        <dbReference type="PROSITE" id="PS50060"/>
    </source>
</evidence>
<accession>A0A3L8SYJ6</accession>
<evidence type="ECO:0000313" key="3">
    <source>
        <dbReference type="Proteomes" id="UP000276834"/>
    </source>
</evidence>
<organism evidence="2 3">
    <name type="scientific">Chloebia gouldiae</name>
    <name type="common">Gouldian finch</name>
    <name type="synonym">Erythrura gouldiae</name>
    <dbReference type="NCBI Taxonomy" id="44316"/>
    <lineage>
        <taxon>Eukaryota</taxon>
        <taxon>Metazoa</taxon>
        <taxon>Chordata</taxon>
        <taxon>Craniata</taxon>
        <taxon>Vertebrata</taxon>
        <taxon>Euteleostomi</taxon>
        <taxon>Archelosauria</taxon>
        <taxon>Archosauria</taxon>
        <taxon>Dinosauria</taxon>
        <taxon>Saurischia</taxon>
        <taxon>Theropoda</taxon>
        <taxon>Coelurosauria</taxon>
        <taxon>Aves</taxon>
        <taxon>Neognathae</taxon>
        <taxon>Neoaves</taxon>
        <taxon>Telluraves</taxon>
        <taxon>Australaves</taxon>
        <taxon>Passeriformes</taxon>
        <taxon>Passeroidea</taxon>
        <taxon>Passeridae</taxon>
        <taxon>Chloebia</taxon>
    </lineage>
</organism>
<reference evidence="2 3" key="1">
    <citation type="journal article" date="2018" name="Proc. R. Soc. B">
        <title>A non-coding region near Follistatin controls head colour polymorphism in the Gouldian finch.</title>
        <authorList>
            <person name="Toomey M.B."/>
            <person name="Marques C.I."/>
            <person name="Andrade P."/>
            <person name="Araujo P.M."/>
            <person name="Sabatino S."/>
            <person name="Gazda M.A."/>
            <person name="Afonso S."/>
            <person name="Lopes R.J."/>
            <person name="Corbo J.C."/>
            <person name="Carneiro M."/>
        </authorList>
    </citation>
    <scope>NUCLEOTIDE SEQUENCE [LARGE SCALE GENOMIC DNA]</scope>
    <source>
        <strain evidence="2">Red01</strain>
        <tissue evidence="2">Muscle</tissue>
    </source>
</reference>